<gene>
    <name evidence="1" type="ORF">RGR602_PC01648</name>
</gene>
<dbReference type="EMBL" id="CP006880">
    <property type="protein sequence ID" value="AJD45672.1"/>
    <property type="molecule type" value="Genomic_DNA"/>
</dbReference>
<organism evidence="1 2">
    <name type="scientific">Rhizobium gallicum bv. gallicum R602sp</name>
    <dbReference type="NCBI Taxonomy" id="1041138"/>
    <lineage>
        <taxon>Bacteria</taxon>
        <taxon>Pseudomonadati</taxon>
        <taxon>Pseudomonadota</taxon>
        <taxon>Alphaproteobacteria</taxon>
        <taxon>Hyphomicrobiales</taxon>
        <taxon>Rhizobiaceae</taxon>
        <taxon>Rhizobium/Agrobacterium group</taxon>
        <taxon>Rhizobium</taxon>
    </lineage>
</organism>
<dbReference type="Proteomes" id="UP000031368">
    <property type="component" value="Plasmid pRgalR602c"/>
</dbReference>
<evidence type="ECO:0000313" key="2">
    <source>
        <dbReference type="Proteomes" id="UP000031368"/>
    </source>
</evidence>
<dbReference type="HOGENOM" id="CLU_2635580_0_0_5"/>
<keyword evidence="1" id="KW-0614">Plasmid</keyword>
<sequence length="77" mass="8604">MSTVGTDIVAGLRHRGRGQLAWVVIGLFRIGQMLATRTRHACGGLSSRFNPQDVCRRDFVRRRTLPIQPTWMAAPDA</sequence>
<keyword evidence="2" id="KW-1185">Reference proteome</keyword>
<name>A0A0B4XGV5_9HYPH</name>
<geneLocation type="plasmid" evidence="1 2">
    <name>pRgalR602c</name>
</geneLocation>
<proteinExistence type="predicted"/>
<reference evidence="1 2" key="1">
    <citation type="submission" date="2013-11" db="EMBL/GenBank/DDBJ databases">
        <title>Complete genome sequence of Rhizobium gallicum bv. gallicum R602.</title>
        <authorList>
            <person name="Bustos P."/>
            <person name="Santamaria R.I."/>
            <person name="Lozano L."/>
            <person name="Acosta J.L."/>
            <person name="Ormeno-Orrillo E."/>
            <person name="Rogel M.A."/>
            <person name="Romero D."/>
            <person name="Cevallos M.A."/>
            <person name="Martinez-Romero E."/>
            <person name="Gonzalez V."/>
        </authorList>
    </citation>
    <scope>NUCLEOTIDE SEQUENCE [LARGE SCALE GENOMIC DNA]</scope>
    <source>
        <strain evidence="1 2">R602</strain>
        <plasmid evidence="1 2">pRgalR602c</plasmid>
    </source>
</reference>
<evidence type="ECO:0000313" key="1">
    <source>
        <dbReference type="EMBL" id="AJD45672.1"/>
    </source>
</evidence>
<protein>
    <submittedName>
        <fullName evidence="1">Uncharacterized protein</fullName>
    </submittedName>
</protein>
<dbReference type="KEGG" id="rga:RGR602_PC01648"/>
<accession>A0A0B4XGV5</accession>
<dbReference type="AlphaFoldDB" id="A0A0B4XGV5"/>